<dbReference type="AlphaFoldDB" id="A0AAP0END1"/>
<dbReference type="InterPro" id="IPR003245">
    <property type="entry name" value="Phytocyanin_dom"/>
</dbReference>
<protein>
    <recommendedName>
        <fullName evidence="2">Phytocyanin domain-containing protein</fullName>
    </recommendedName>
</protein>
<evidence type="ECO:0000259" key="2">
    <source>
        <dbReference type="PROSITE" id="PS51485"/>
    </source>
</evidence>
<accession>A0AAP0END1</accession>
<dbReference type="Proteomes" id="UP001417504">
    <property type="component" value="Unassembled WGS sequence"/>
</dbReference>
<dbReference type="Gene3D" id="2.60.40.420">
    <property type="entry name" value="Cupredoxins - blue copper proteins"/>
    <property type="match status" value="1"/>
</dbReference>
<organism evidence="3 4">
    <name type="scientific">Stephania japonica</name>
    <dbReference type="NCBI Taxonomy" id="461633"/>
    <lineage>
        <taxon>Eukaryota</taxon>
        <taxon>Viridiplantae</taxon>
        <taxon>Streptophyta</taxon>
        <taxon>Embryophyta</taxon>
        <taxon>Tracheophyta</taxon>
        <taxon>Spermatophyta</taxon>
        <taxon>Magnoliopsida</taxon>
        <taxon>Ranunculales</taxon>
        <taxon>Menispermaceae</taxon>
        <taxon>Menispermoideae</taxon>
        <taxon>Cissampelideae</taxon>
        <taxon>Stephania</taxon>
    </lineage>
</organism>
<keyword evidence="1" id="KW-0732">Signal</keyword>
<proteinExistence type="predicted"/>
<dbReference type="PROSITE" id="PS51485">
    <property type="entry name" value="PHYTOCYANIN"/>
    <property type="match status" value="1"/>
</dbReference>
<dbReference type="PANTHER" id="PTHR34052">
    <property type="entry name" value="GLYCINE-RICH PROTEIN-LIKE"/>
    <property type="match status" value="1"/>
</dbReference>
<evidence type="ECO:0000313" key="4">
    <source>
        <dbReference type="Proteomes" id="UP001417504"/>
    </source>
</evidence>
<evidence type="ECO:0000313" key="3">
    <source>
        <dbReference type="EMBL" id="KAK9096431.1"/>
    </source>
</evidence>
<comment type="caution">
    <text evidence="3">The sequence shown here is derived from an EMBL/GenBank/DDBJ whole genome shotgun (WGS) entry which is preliminary data.</text>
</comment>
<dbReference type="PANTHER" id="PTHR34052:SF1">
    <property type="entry name" value="OS06G0216700 PROTEIN"/>
    <property type="match status" value="1"/>
</dbReference>
<dbReference type="EMBL" id="JBBNAE010000009">
    <property type="protein sequence ID" value="KAK9096431.1"/>
    <property type="molecule type" value="Genomic_DNA"/>
</dbReference>
<feature type="signal peptide" evidence="1">
    <location>
        <begin position="1"/>
        <end position="25"/>
    </location>
</feature>
<dbReference type="Pfam" id="PF02298">
    <property type="entry name" value="Cu_bind_like"/>
    <property type="match status" value="1"/>
</dbReference>
<dbReference type="GO" id="GO:0009055">
    <property type="term" value="F:electron transfer activity"/>
    <property type="evidence" value="ECO:0007669"/>
    <property type="project" value="InterPro"/>
</dbReference>
<keyword evidence="4" id="KW-1185">Reference proteome</keyword>
<sequence>MAIKCSHQVLIFFLIAVSLCSVTQADTTVVGDDQGWRFGFNYAEWAIQNGPFYLNDTLVFKYDPPNGTTFPHSVYLLHDYWSYLRCDMRRAKLVANPIKGGGEGFNFVLKKWQPHYFACGERGGFHCRAGLMKFVVTPFPRCQTW</sequence>
<feature type="chain" id="PRO_5042952745" description="Phytocyanin domain-containing protein" evidence="1">
    <location>
        <begin position="26"/>
        <end position="145"/>
    </location>
</feature>
<evidence type="ECO:0000256" key="1">
    <source>
        <dbReference type="SAM" id="SignalP"/>
    </source>
</evidence>
<name>A0AAP0END1_9MAGN</name>
<feature type="domain" description="Phytocyanin" evidence="2">
    <location>
        <begin position="26"/>
        <end position="140"/>
    </location>
</feature>
<dbReference type="InterPro" id="IPR008972">
    <property type="entry name" value="Cupredoxin"/>
</dbReference>
<gene>
    <name evidence="3" type="ORF">Sjap_021928</name>
</gene>
<dbReference type="SUPFAM" id="SSF49503">
    <property type="entry name" value="Cupredoxins"/>
    <property type="match status" value="1"/>
</dbReference>
<reference evidence="3 4" key="1">
    <citation type="submission" date="2024-01" db="EMBL/GenBank/DDBJ databases">
        <title>Genome assemblies of Stephania.</title>
        <authorList>
            <person name="Yang L."/>
        </authorList>
    </citation>
    <scope>NUCLEOTIDE SEQUENCE [LARGE SCALE GENOMIC DNA]</scope>
    <source>
        <strain evidence="3">QJT</strain>
        <tissue evidence="3">Leaf</tissue>
    </source>
</reference>